<keyword evidence="2" id="KW-1185">Reference proteome</keyword>
<dbReference type="Proteomes" id="UP001263246">
    <property type="component" value="Unassembled WGS sequence"/>
</dbReference>
<evidence type="ECO:0000313" key="2">
    <source>
        <dbReference type="Proteomes" id="UP001263246"/>
    </source>
</evidence>
<reference evidence="1 2" key="1">
    <citation type="submission" date="2023-10" db="EMBL/GenBank/DDBJ databases">
        <title>Host Genetic Regulation of Human Gut Microbial Structural Variation.</title>
        <authorList>
            <person name="Harmsen H.J.M."/>
        </authorList>
    </citation>
    <scope>NUCLEOTIDE SEQUENCE [LARGE SCALE GENOMIC DNA]</scope>
    <source>
        <strain evidence="1 2">HTF-F</strain>
    </source>
</reference>
<comment type="caution">
    <text evidence="1">The sequence shown here is derived from an EMBL/GenBank/DDBJ whole genome shotgun (WGS) entry which is preliminary data.</text>
</comment>
<name>A0ABU3TY22_9FIRM</name>
<sequence>MLPAAPELSRAAFYIAAGNYRKNQNGKIPAKAGETDAHTESFIPCSVPCAAKMRQIHALFTKDG</sequence>
<protein>
    <submittedName>
        <fullName evidence="1">Uncharacterized protein</fullName>
    </submittedName>
</protein>
<dbReference type="RefSeq" id="WP_249236943.1">
    <property type="nucleotide sequence ID" value="NZ_CP094473.1"/>
</dbReference>
<gene>
    <name evidence="1" type="ORF">RX402_05260</name>
</gene>
<organism evidence="1 2">
    <name type="scientific">Faecalibacterium wellingii</name>
    <dbReference type="NCBI Taxonomy" id="2929491"/>
    <lineage>
        <taxon>Bacteria</taxon>
        <taxon>Bacillati</taxon>
        <taxon>Bacillota</taxon>
        <taxon>Clostridia</taxon>
        <taxon>Eubacteriales</taxon>
        <taxon>Oscillospiraceae</taxon>
        <taxon>Faecalibacterium</taxon>
    </lineage>
</organism>
<proteinExistence type="predicted"/>
<dbReference type="EMBL" id="JAWHPR010000002">
    <property type="protein sequence ID" value="MDU8688160.1"/>
    <property type="molecule type" value="Genomic_DNA"/>
</dbReference>
<evidence type="ECO:0000313" key="1">
    <source>
        <dbReference type="EMBL" id="MDU8688160.1"/>
    </source>
</evidence>
<accession>A0ABU3TY22</accession>